<name>A0ABV8JFK6_9BACL</name>
<sequence>MIFNVLKERRFRNYFFSDIISGFGVGMSTIGANWFIMDQTGSLSKVGLMLTLNVLASFAISPLFGIMTDRFNRKTIIHGTNWSRVFALLAIASALLFSDFNVIYLYLFTVVNGMGWSIYLSASRSLVQELLSEKDLLNGNSLIEISLQVGMFVAGGVSGVLYKLYGFEIILVLNAIAFVISSLFLHRIKYTPTAVENNKEKTLYINFKEGIDYLRKRPSVFILGVASIIPIVSVMVFNVVLPGYVSGPVNGDSVVFGLSDMFYGIGGLLSGFVAAPLAKKLSNIRAILIFFFMAISIQFAWVFNHYVWFLYVGCVLFGLSNSSLRIVMNTVVMKVVSKSFMGRAMSVWLAISFLLQCVSAIGLGALMDHFSPSVGFIGIGSLMIFGLVIAFYAGLGKEAETSKVPWKDQNIKEETS</sequence>
<proteinExistence type="predicted"/>
<evidence type="ECO:0000313" key="10">
    <source>
        <dbReference type="Proteomes" id="UP001595843"/>
    </source>
</evidence>
<evidence type="ECO:0000256" key="5">
    <source>
        <dbReference type="ARBA" id="ARBA00022989"/>
    </source>
</evidence>
<gene>
    <name evidence="9" type="ORF">ACFOUO_04390</name>
</gene>
<keyword evidence="10" id="KW-1185">Reference proteome</keyword>
<feature type="transmembrane region" description="Helical" evidence="7">
    <location>
        <begin position="14"/>
        <end position="36"/>
    </location>
</feature>
<evidence type="ECO:0000313" key="9">
    <source>
        <dbReference type="EMBL" id="MFC4076043.1"/>
    </source>
</evidence>
<feature type="domain" description="Major facilitator superfamily (MFS) profile" evidence="8">
    <location>
        <begin position="1"/>
        <end position="398"/>
    </location>
</feature>
<feature type="transmembrane region" description="Helical" evidence="7">
    <location>
        <begin position="167"/>
        <end position="185"/>
    </location>
</feature>
<keyword evidence="2" id="KW-0813">Transport</keyword>
<dbReference type="PROSITE" id="PS50850">
    <property type="entry name" value="MFS"/>
    <property type="match status" value="1"/>
</dbReference>
<keyword evidence="6 7" id="KW-0472">Membrane</keyword>
<evidence type="ECO:0000259" key="8">
    <source>
        <dbReference type="PROSITE" id="PS50850"/>
    </source>
</evidence>
<dbReference type="CDD" id="cd06173">
    <property type="entry name" value="MFS_MefA_like"/>
    <property type="match status" value="1"/>
</dbReference>
<dbReference type="Gene3D" id="1.20.1250.20">
    <property type="entry name" value="MFS general substrate transporter like domains"/>
    <property type="match status" value="1"/>
</dbReference>
<feature type="transmembrane region" description="Helical" evidence="7">
    <location>
        <begin position="48"/>
        <end position="67"/>
    </location>
</feature>
<dbReference type="EMBL" id="JBHSAP010000007">
    <property type="protein sequence ID" value="MFC4076043.1"/>
    <property type="molecule type" value="Genomic_DNA"/>
</dbReference>
<evidence type="ECO:0000256" key="7">
    <source>
        <dbReference type="SAM" id="Phobius"/>
    </source>
</evidence>
<dbReference type="Proteomes" id="UP001595843">
    <property type="component" value="Unassembled WGS sequence"/>
</dbReference>
<keyword evidence="4 7" id="KW-0812">Transmembrane</keyword>
<feature type="transmembrane region" description="Helical" evidence="7">
    <location>
        <begin position="373"/>
        <end position="395"/>
    </location>
</feature>
<keyword evidence="5 7" id="KW-1133">Transmembrane helix</keyword>
<dbReference type="InterPro" id="IPR020846">
    <property type="entry name" value="MFS_dom"/>
</dbReference>
<dbReference type="InterPro" id="IPR036259">
    <property type="entry name" value="MFS_trans_sf"/>
</dbReference>
<evidence type="ECO:0000256" key="1">
    <source>
        <dbReference type="ARBA" id="ARBA00004651"/>
    </source>
</evidence>
<feature type="transmembrane region" description="Helical" evidence="7">
    <location>
        <begin position="347"/>
        <end position="367"/>
    </location>
</feature>
<evidence type="ECO:0000256" key="6">
    <source>
        <dbReference type="ARBA" id="ARBA00023136"/>
    </source>
</evidence>
<protein>
    <submittedName>
        <fullName evidence="9">MFS transporter</fullName>
    </submittedName>
</protein>
<keyword evidence="3" id="KW-1003">Cell membrane</keyword>
<reference evidence="10" key="1">
    <citation type="journal article" date="2019" name="Int. J. Syst. Evol. Microbiol.">
        <title>The Global Catalogue of Microorganisms (GCM) 10K type strain sequencing project: providing services to taxonomists for standard genome sequencing and annotation.</title>
        <authorList>
            <consortium name="The Broad Institute Genomics Platform"/>
            <consortium name="The Broad Institute Genome Sequencing Center for Infectious Disease"/>
            <person name="Wu L."/>
            <person name="Ma J."/>
        </authorList>
    </citation>
    <scope>NUCLEOTIDE SEQUENCE [LARGE SCALE GENOMIC DNA]</scope>
    <source>
        <strain evidence="10">IBRC-M 10813</strain>
    </source>
</reference>
<dbReference type="PANTHER" id="PTHR23513">
    <property type="entry name" value="INTEGRAL MEMBRANE EFFLUX PROTEIN-RELATED"/>
    <property type="match status" value="1"/>
</dbReference>
<comment type="caution">
    <text evidence="9">The sequence shown here is derived from an EMBL/GenBank/DDBJ whole genome shotgun (WGS) entry which is preliminary data.</text>
</comment>
<evidence type="ECO:0000256" key="4">
    <source>
        <dbReference type="ARBA" id="ARBA00022692"/>
    </source>
</evidence>
<feature type="transmembrane region" description="Helical" evidence="7">
    <location>
        <begin position="261"/>
        <end position="278"/>
    </location>
</feature>
<comment type="subcellular location">
    <subcellularLocation>
        <location evidence="1">Cell membrane</location>
        <topology evidence="1">Multi-pass membrane protein</topology>
    </subcellularLocation>
</comment>
<dbReference type="Pfam" id="PF07690">
    <property type="entry name" value="MFS_1"/>
    <property type="match status" value="1"/>
</dbReference>
<feature type="transmembrane region" description="Helical" evidence="7">
    <location>
        <begin position="285"/>
        <end position="302"/>
    </location>
</feature>
<evidence type="ECO:0000256" key="2">
    <source>
        <dbReference type="ARBA" id="ARBA00022448"/>
    </source>
</evidence>
<dbReference type="InterPro" id="IPR011701">
    <property type="entry name" value="MFS"/>
</dbReference>
<accession>A0ABV8JFK6</accession>
<dbReference type="SUPFAM" id="SSF103473">
    <property type="entry name" value="MFS general substrate transporter"/>
    <property type="match status" value="1"/>
</dbReference>
<feature type="transmembrane region" description="Helical" evidence="7">
    <location>
        <begin position="220"/>
        <end position="241"/>
    </location>
</feature>
<dbReference type="PANTHER" id="PTHR23513:SF11">
    <property type="entry name" value="STAPHYLOFERRIN A TRANSPORTER"/>
    <property type="match status" value="1"/>
</dbReference>
<evidence type="ECO:0000256" key="3">
    <source>
        <dbReference type="ARBA" id="ARBA00022475"/>
    </source>
</evidence>
<dbReference type="RefSeq" id="WP_380702525.1">
    <property type="nucleotide sequence ID" value="NZ_JBHSAP010000007.1"/>
</dbReference>
<organism evidence="9 10">
    <name type="scientific">Salinithrix halophila</name>
    <dbReference type="NCBI Taxonomy" id="1485204"/>
    <lineage>
        <taxon>Bacteria</taxon>
        <taxon>Bacillati</taxon>
        <taxon>Bacillota</taxon>
        <taxon>Bacilli</taxon>
        <taxon>Bacillales</taxon>
        <taxon>Thermoactinomycetaceae</taxon>
        <taxon>Salinithrix</taxon>
    </lineage>
</organism>
<feature type="transmembrane region" description="Helical" evidence="7">
    <location>
        <begin position="308"/>
        <end position="327"/>
    </location>
</feature>